<accession>A0A3N4YNN1</accession>
<comment type="caution">
    <text evidence="2">The sequence shown here is derived from an EMBL/GenBank/DDBJ whole genome shotgun (WGS) entry which is preliminary data.</text>
</comment>
<protein>
    <submittedName>
        <fullName evidence="2">Uncharacterized protein</fullName>
    </submittedName>
</protein>
<feature type="region of interest" description="Disordered" evidence="1">
    <location>
        <begin position="44"/>
        <end position="63"/>
    </location>
</feature>
<evidence type="ECO:0000313" key="2">
    <source>
        <dbReference type="EMBL" id="RPF22669.1"/>
    </source>
</evidence>
<evidence type="ECO:0000256" key="1">
    <source>
        <dbReference type="SAM" id="MobiDB-lite"/>
    </source>
</evidence>
<evidence type="ECO:0000313" key="3">
    <source>
        <dbReference type="Proteomes" id="UP000280501"/>
    </source>
</evidence>
<proteinExistence type="predicted"/>
<reference evidence="2 3" key="1">
    <citation type="submission" date="2018-11" db="EMBL/GenBank/DDBJ databases">
        <title>Sequencing the genomes of 1000 actinobacteria strains.</title>
        <authorList>
            <person name="Klenk H.-P."/>
        </authorList>
    </citation>
    <scope>NUCLEOTIDE SEQUENCE [LARGE SCALE GENOMIC DNA]</scope>
    <source>
        <strain evidence="2 3">DSM 15700</strain>
    </source>
</reference>
<name>A0A3N4YNN1_9MICO</name>
<gene>
    <name evidence="2" type="ORF">EDD34_3340</name>
</gene>
<dbReference type="Proteomes" id="UP000280501">
    <property type="component" value="Unassembled WGS sequence"/>
</dbReference>
<dbReference type="EMBL" id="RKQZ01000001">
    <property type="protein sequence ID" value="RPF22669.1"/>
    <property type="molecule type" value="Genomic_DNA"/>
</dbReference>
<dbReference type="RefSeq" id="WP_123815549.1">
    <property type="nucleotide sequence ID" value="NZ_RKQZ01000001.1"/>
</dbReference>
<dbReference type="AlphaFoldDB" id="A0A3N4YNN1"/>
<organism evidence="2 3">
    <name type="scientific">Myceligenerans xiligouense</name>
    <dbReference type="NCBI Taxonomy" id="253184"/>
    <lineage>
        <taxon>Bacteria</taxon>
        <taxon>Bacillati</taxon>
        <taxon>Actinomycetota</taxon>
        <taxon>Actinomycetes</taxon>
        <taxon>Micrococcales</taxon>
        <taxon>Promicromonosporaceae</taxon>
        <taxon>Myceligenerans</taxon>
    </lineage>
</organism>
<keyword evidence="3" id="KW-1185">Reference proteome</keyword>
<sequence>MEIMKQVQTWTDSLCGIAVPSYANRPVSARADISVHTPRLRGEGGSFPNAILAPDSAPGAHPV</sequence>